<dbReference type="Proteomes" id="UP000665026">
    <property type="component" value="Chromosome"/>
</dbReference>
<dbReference type="KEGG" id="cact:HZ995_03245"/>
<dbReference type="InterPro" id="IPR012349">
    <property type="entry name" value="Split_barrel_FMN-bd"/>
</dbReference>
<reference evidence="1" key="1">
    <citation type="submission" date="2020-07" db="EMBL/GenBank/DDBJ databases">
        <title>Genome sequences of bacteria associated with the marine, planktonic diatom Thalassiosira profunda strain ECT2AJA-044.</title>
        <authorList>
            <person name="Gargas C.B."/>
            <person name="Roberts W.R."/>
            <person name="Alverson A.J."/>
        </authorList>
    </citation>
    <scope>NUCLEOTIDE SEQUENCE</scope>
    <source>
        <strain evidence="1">ECT2AJA-044</strain>
    </source>
</reference>
<dbReference type="SUPFAM" id="SSF50475">
    <property type="entry name" value="FMN-binding split barrel"/>
    <property type="match status" value="1"/>
</dbReference>
<proteinExistence type="predicted"/>
<dbReference type="InterPro" id="IPR014419">
    <property type="entry name" value="HutZ"/>
</dbReference>
<evidence type="ECO:0000313" key="2">
    <source>
        <dbReference type="Proteomes" id="UP000665026"/>
    </source>
</evidence>
<sequence length="138" mass="15181">MNGLLAAATHAALAVVREDGTPSVTRVAFSVDKDRVPVTLISDLSLHTKALRNGRACSLLIGEPGEKGDPLTHPRLTLHCLPQFVTREDAVYADLRAWYLERRPKAKLYADFADFNFVRFEVLDGLLNAGFGKAYKIG</sequence>
<accession>A0A975ESM2</accession>
<dbReference type="PIRSF" id="PIRSF004633">
    <property type="entry name" value="UCP_PLP_oxd"/>
    <property type="match status" value="1"/>
</dbReference>
<protein>
    <submittedName>
        <fullName evidence="1">Pyridoxamine 5'-phosphate oxidase family protein</fullName>
    </submittedName>
</protein>
<organism evidence="1 2">
    <name type="scientific">Cognatishimia activa</name>
    <dbReference type="NCBI Taxonomy" id="1715691"/>
    <lineage>
        <taxon>Bacteria</taxon>
        <taxon>Pseudomonadati</taxon>
        <taxon>Pseudomonadota</taxon>
        <taxon>Alphaproteobacteria</taxon>
        <taxon>Rhodobacterales</taxon>
        <taxon>Paracoccaceae</taxon>
        <taxon>Cognatishimia</taxon>
    </lineage>
</organism>
<evidence type="ECO:0000313" key="1">
    <source>
        <dbReference type="EMBL" id="QTN37430.1"/>
    </source>
</evidence>
<gene>
    <name evidence="1" type="ORF">HZ995_03245</name>
</gene>
<dbReference type="EMBL" id="CP060010">
    <property type="protein sequence ID" value="QTN37430.1"/>
    <property type="molecule type" value="Genomic_DNA"/>
</dbReference>
<dbReference type="AlphaFoldDB" id="A0A975ESM2"/>
<name>A0A975ESM2_9RHOB</name>
<dbReference type="Gene3D" id="2.30.110.10">
    <property type="entry name" value="Electron Transport, Fmn-binding Protein, Chain A"/>
    <property type="match status" value="1"/>
</dbReference>